<dbReference type="HOGENOM" id="CLU_067676_4_0_9"/>
<dbReference type="Gene3D" id="3.40.50.150">
    <property type="entry name" value="Vaccinia Virus protein VP39"/>
    <property type="match status" value="1"/>
</dbReference>
<keyword evidence="4" id="KW-0460">Magnesium</keyword>
<dbReference type="CDD" id="cd02440">
    <property type="entry name" value="AdoMet_MTases"/>
    <property type="match status" value="1"/>
</dbReference>
<dbReference type="EMBL" id="CP003923">
    <property type="protein sequence ID" value="AIC93995.1"/>
    <property type="molecule type" value="Genomic_DNA"/>
</dbReference>
<comment type="catalytic activity">
    <reaction evidence="4">
        <text>5-hydroxyuridine(34) in tRNA + S-adenosyl-L-methionine = 5-methoxyuridine(34) in tRNA + S-adenosyl-L-homocysteine + H(+)</text>
        <dbReference type="Rhea" id="RHEA:60524"/>
        <dbReference type="Rhea" id="RHEA-COMP:13381"/>
        <dbReference type="Rhea" id="RHEA-COMP:15591"/>
        <dbReference type="ChEBI" id="CHEBI:15378"/>
        <dbReference type="ChEBI" id="CHEBI:57856"/>
        <dbReference type="ChEBI" id="CHEBI:59789"/>
        <dbReference type="ChEBI" id="CHEBI:136877"/>
        <dbReference type="ChEBI" id="CHEBI:143860"/>
    </reaction>
</comment>
<dbReference type="GO" id="GO:0000287">
    <property type="term" value="F:magnesium ion binding"/>
    <property type="evidence" value="ECO:0007669"/>
    <property type="project" value="UniProtKB-UniRule"/>
</dbReference>
<keyword evidence="2 4" id="KW-0808">Transferase</keyword>
<dbReference type="PANTHER" id="PTHR10509:SF14">
    <property type="entry name" value="CAFFEOYL-COA O-METHYLTRANSFERASE 3-RELATED"/>
    <property type="match status" value="1"/>
</dbReference>
<keyword evidence="1 4" id="KW-0489">Methyltransferase</keyword>
<feature type="binding site" evidence="4">
    <location>
        <position position="66"/>
    </location>
    <ligand>
        <name>S-adenosyl-L-methionine</name>
        <dbReference type="ChEBI" id="CHEBI:59789"/>
    </ligand>
</feature>
<dbReference type="eggNOG" id="COG4122">
    <property type="taxonomic scope" value="Bacteria"/>
</dbReference>
<gene>
    <name evidence="4" type="primary">trmR</name>
    <name evidence="5" type="ORF">BleG1_1412</name>
</gene>
<dbReference type="OrthoDB" id="9799672at2"/>
<keyword evidence="4" id="KW-0819">tRNA processing</keyword>
<dbReference type="PANTHER" id="PTHR10509">
    <property type="entry name" value="O-METHYLTRANSFERASE-RELATED"/>
    <property type="match status" value="1"/>
</dbReference>
<dbReference type="InterPro" id="IPR002935">
    <property type="entry name" value="SAM_O-MeTrfase"/>
</dbReference>
<accession>A0A060LW31</accession>
<protein>
    <recommendedName>
        <fullName evidence="4">tRNA 5-hydroxyuridine methyltransferase</fullName>
        <ecNumber evidence="4">2.1.1.-</ecNumber>
    </recommendedName>
    <alternativeName>
        <fullName evidence="4">ho5U methyltransferase</fullName>
    </alternativeName>
</protein>
<evidence type="ECO:0000313" key="5">
    <source>
        <dbReference type="EMBL" id="AIC93995.1"/>
    </source>
</evidence>
<dbReference type="AlphaFoldDB" id="A0A060LW31"/>
<feature type="binding site" evidence="4">
    <location>
        <begin position="111"/>
        <end position="112"/>
    </location>
    <ligand>
        <name>S-adenosyl-L-methionine</name>
        <dbReference type="ChEBI" id="CHEBI:59789"/>
    </ligand>
</feature>
<feature type="binding site" evidence="4">
    <location>
        <position position="83"/>
    </location>
    <ligand>
        <name>S-adenosyl-L-methionine</name>
        <dbReference type="ChEBI" id="CHEBI:59789"/>
    </ligand>
</feature>
<evidence type="ECO:0000256" key="2">
    <source>
        <dbReference type="ARBA" id="ARBA00022679"/>
    </source>
</evidence>
<name>A0A060LW31_9BACI</name>
<dbReference type="GO" id="GO:0008757">
    <property type="term" value="F:S-adenosylmethionine-dependent methyltransferase activity"/>
    <property type="evidence" value="ECO:0007669"/>
    <property type="project" value="TreeGrafter"/>
</dbReference>
<evidence type="ECO:0000256" key="4">
    <source>
        <dbReference type="HAMAP-Rule" id="MF_02217"/>
    </source>
</evidence>
<dbReference type="Pfam" id="PF01596">
    <property type="entry name" value="Methyltransf_3"/>
    <property type="match status" value="1"/>
</dbReference>
<comment type="similarity">
    <text evidence="4">Belongs to the class I-like SAM-binding methyltransferase superfamily. Cation-dependent O-methyltransferase family.</text>
</comment>
<dbReference type="GO" id="GO:0008171">
    <property type="term" value="F:O-methyltransferase activity"/>
    <property type="evidence" value="ECO:0007669"/>
    <property type="project" value="InterPro"/>
</dbReference>
<comment type="subunit">
    <text evidence="4">Homodimer.</text>
</comment>
<evidence type="ECO:0000256" key="1">
    <source>
        <dbReference type="ARBA" id="ARBA00022603"/>
    </source>
</evidence>
<dbReference type="PATRIC" id="fig|1246626.3.peg.1402"/>
<dbReference type="GO" id="GO:0030488">
    <property type="term" value="P:tRNA methylation"/>
    <property type="evidence" value="ECO:0007669"/>
    <property type="project" value="UniProtKB-UniRule"/>
</dbReference>
<keyword evidence="3 4" id="KW-0949">S-adenosyl-L-methionine</keyword>
<feature type="binding site" evidence="4">
    <location>
        <position position="131"/>
    </location>
    <ligand>
        <name>S-adenosyl-L-methionine</name>
        <dbReference type="ChEBI" id="CHEBI:59789"/>
    </ligand>
</feature>
<keyword evidence="4" id="KW-0479">Metal-binding</keyword>
<comment type="function">
    <text evidence="4">Catalyzes the methylation of 5-hydroxyuridine (ho5U) to form 5-methoxyuridine (mo5U) at position 34 in tRNAs.</text>
</comment>
<evidence type="ECO:0000313" key="6">
    <source>
        <dbReference type="Proteomes" id="UP000027142"/>
    </source>
</evidence>
<keyword evidence="6" id="KW-1185">Reference proteome</keyword>
<feature type="binding site" evidence="4">
    <location>
        <position position="131"/>
    </location>
    <ligand>
        <name>Mg(2+)</name>
        <dbReference type="ChEBI" id="CHEBI:18420"/>
    </ligand>
</feature>
<dbReference type="RefSeq" id="WP_038478758.1">
    <property type="nucleotide sequence ID" value="NZ_CP003923.1"/>
</dbReference>
<feature type="binding site" evidence="4">
    <location>
        <position position="158"/>
    </location>
    <ligand>
        <name>Mg(2+)</name>
        <dbReference type="ChEBI" id="CHEBI:18420"/>
    </ligand>
</feature>
<dbReference type="InterPro" id="IPR029063">
    <property type="entry name" value="SAM-dependent_MTases_sf"/>
</dbReference>
<dbReference type="PROSITE" id="PS51682">
    <property type="entry name" value="SAM_OMT_I"/>
    <property type="match status" value="1"/>
</dbReference>
<dbReference type="HAMAP" id="MF_02217">
    <property type="entry name" value="TrmR_methyltr"/>
    <property type="match status" value="1"/>
</dbReference>
<dbReference type="InterPro" id="IPR050362">
    <property type="entry name" value="Cation-dep_OMT"/>
</dbReference>
<dbReference type="SUPFAM" id="SSF53335">
    <property type="entry name" value="S-adenosyl-L-methionine-dependent methyltransferases"/>
    <property type="match status" value="1"/>
</dbReference>
<dbReference type="Proteomes" id="UP000027142">
    <property type="component" value="Chromosome"/>
</dbReference>
<dbReference type="GO" id="GO:0016300">
    <property type="term" value="F:tRNA (uridine) methyltransferase activity"/>
    <property type="evidence" value="ECO:0007669"/>
    <property type="project" value="UniProtKB-UniRule"/>
</dbReference>
<reference evidence="5 6" key="1">
    <citation type="journal article" date="2014" name="Gene">
        <title>A comparative genomic analysis of the alkalitolerant soil bacterium Bacillus lehensis G1.</title>
        <authorList>
            <person name="Noor Y.M."/>
            <person name="Samsulrizal N.H."/>
            <person name="Jema'on N.A."/>
            <person name="Low K.O."/>
            <person name="Ramli A.N."/>
            <person name="Alias N.I."/>
            <person name="Damis S.I."/>
            <person name="Fuzi S.F."/>
            <person name="Isa M.N."/>
            <person name="Murad A.M."/>
            <person name="Raih M.F."/>
            <person name="Bakar F.D."/>
            <person name="Najimudin N."/>
            <person name="Mahadi N.M."/>
            <person name="Illias R.M."/>
        </authorList>
    </citation>
    <scope>NUCLEOTIDE SEQUENCE [LARGE SCALE GENOMIC DNA]</scope>
    <source>
        <strain evidence="5 6">G1</strain>
    </source>
</reference>
<proteinExistence type="inferred from homology"/>
<dbReference type="InterPro" id="IPR043675">
    <property type="entry name" value="TrmR_methyltr"/>
</dbReference>
<feature type="binding site" evidence="4">
    <location>
        <position position="36"/>
    </location>
    <ligand>
        <name>S-adenosyl-L-methionine</name>
        <dbReference type="ChEBI" id="CHEBI:59789"/>
    </ligand>
</feature>
<sequence length="224" mass="25397">MINEEMISYIASLNRAKSKLVLEMEALARKENVPIMDELSLNAMVSILQAQQPKRILEIGTAIGYSAIRLAEALPSTTIITIERDEHRYEQAVAHIERAGLSDRIIPYLADAEDAVHLLTPYLPFDSIFIDAAKGKYQAFFEQFEPLLSDNGVILSDNILFRGLVAKQDLSMEPKRIQKLVAKIKHYNEWLSQHTEFYTSIIPIGDGIACSTRIKREDYDNKSK</sequence>
<dbReference type="KEGG" id="ble:BleG1_1412"/>
<evidence type="ECO:0000256" key="3">
    <source>
        <dbReference type="ARBA" id="ARBA00022691"/>
    </source>
</evidence>
<organism evidence="5 6">
    <name type="scientific">Shouchella lehensis G1</name>
    <dbReference type="NCBI Taxonomy" id="1246626"/>
    <lineage>
        <taxon>Bacteria</taxon>
        <taxon>Bacillati</taxon>
        <taxon>Bacillota</taxon>
        <taxon>Bacilli</taxon>
        <taxon>Bacillales</taxon>
        <taxon>Bacillaceae</taxon>
        <taxon>Shouchella</taxon>
    </lineage>
</organism>
<dbReference type="EC" id="2.1.1.-" evidence="4"/>
<dbReference type="STRING" id="1246626.BleG1_1412"/>
<feature type="binding site" evidence="4">
    <location>
        <position position="157"/>
    </location>
    <ligand>
        <name>Mg(2+)</name>
        <dbReference type="ChEBI" id="CHEBI:18420"/>
    </ligand>
</feature>